<keyword evidence="3" id="KW-0560">Oxidoreductase</keyword>
<dbReference type="SUPFAM" id="SSF53720">
    <property type="entry name" value="ALDH-like"/>
    <property type="match status" value="1"/>
</dbReference>
<evidence type="ECO:0000256" key="1">
    <source>
        <dbReference type="ARBA" id="ARBA00009986"/>
    </source>
</evidence>
<dbReference type="GO" id="GO:0004777">
    <property type="term" value="F:succinate-semialdehyde dehydrogenase (NAD+) activity"/>
    <property type="evidence" value="ECO:0007669"/>
    <property type="project" value="TreeGrafter"/>
</dbReference>
<dbReference type="Gene3D" id="3.40.605.10">
    <property type="entry name" value="Aldehyde Dehydrogenase, Chain A, domain 1"/>
    <property type="match status" value="1"/>
</dbReference>
<dbReference type="InterPro" id="IPR047110">
    <property type="entry name" value="GABD/Sad-like"/>
</dbReference>
<proteinExistence type="inferred from homology"/>
<dbReference type="InterPro" id="IPR016161">
    <property type="entry name" value="Ald_DH/histidinol_DH"/>
</dbReference>
<protein>
    <submittedName>
        <fullName evidence="5">Succinate-semialdehyde dehydrogenase</fullName>
    </submittedName>
</protein>
<dbReference type="Gene3D" id="3.40.309.10">
    <property type="entry name" value="Aldehyde Dehydrogenase, Chain A, domain 2"/>
    <property type="match status" value="1"/>
</dbReference>
<dbReference type="KEGG" id="cfk:CFRA_05230"/>
<sequence length="465" mass="49603">MNAPAYRSVNPTTGELLDEYPHITAEDLSAALAAADEAFGSWAARPIEERAEVARRVSEVLRERGDELAAQVTREMGKPAPEAAGEAELAADIFAYYAEHGPEFAAEQVLSDTDKERTVLQHLPVGPLLGIMPWNYPLYQVARFVAPNLVLGNTILLKHAESTPGCALAIEAALREAGVPEGVYRNIFAGHEQVSEIIADPRIQGVSLTGSERAGAAVAEQAGRHLKKAVLELGGSDPWILLSSDDIEKDAAKAVGVRLENAGQACNSNKRIIVSADIYDRFVDAVIARVAALSPGDPADGEEDTYGPLSSRKAADTIEEQLTRAVSAGAQLRIGGERLVEGAFGDGFYVSPAVLTDVPRGSDIYYEEFFGPVITIFRVESDEEALELANDTQYGLGSTVYATEPGRAEAVGAKLRAGMTGVNGAAPESEDMPFGGVKRSGYGRELGPVGMDEFVNKRLYSVRKA</sequence>
<keyword evidence="6" id="KW-1185">Reference proteome</keyword>
<dbReference type="RefSeq" id="WP_075663731.1">
    <property type="nucleotide sequence ID" value="NZ_CP009247.1"/>
</dbReference>
<comment type="similarity">
    <text evidence="1">Belongs to the aldehyde dehydrogenase family.</text>
</comment>
<dbReference type="InterPro" id="IPR016163">
    <property type="entry name" value="Ald_DH_C"/>
</dbReference>
<dbReference type="OrthoDB" id="6882680at2"/>
<dbReference type="AlphaFoldDB" id="A0A1L7CSC1"/>
<dbReference type="EMBL" id="CP009247">
    <property type="protein sequence ID" value="APT88743.1"/>
    <property type="molecule type" value="Genomic_DNA"/>
</dbReference>
<accession>A0A1L7CSC1</accession>
<evidence type="ECO:0000256" key="2">
    <source>
        <dbReference type="ARBA" id="ARBA00022857"/>
    </source>
</evidence>
<gene>
    <name evidence="5" type="ORF">CFRA_05230</name>
</gene>
<dbReference type="InterPro" id="IPR016162">
    <property type="entry name" value="Ald_DH_N"/>
</dbReference>
<name>A0A1L7CSC1_9CORY</name>
<dbReference type="PANTHER" id="PTHR43217">
    <property type="entry name" value="SUCCINATE SEMIALDEHYDE DEHYDROGENASE [NAD(P)+] SAD"/>
    <property type="match status" value="1"/>
</dbReference>
<feature type="domain" description="Aldehyde dehydrogenase" evidence="4">
    <location>
        <begin position="6"/>
        <end position="456"/>
    </location>
</feature>
<dbReference type="PANTHER" id="PTHR43217:SF2">
    <property type="entry name" value="SUCCINATE-SEMIALDEHYDE DEHYDROGENASE [NADP(+)]"/>
    <property type="match status" value="1"/>
</dbReference>
<dbReference type="Pfam" id="PF00171">
    <property type="entry name" value="Aldedh"/>
    <property type="match status" value="1"/>
</dbReference>
<dbReference type="Proteomes" id="UP000185434">
    <property type="component" value="Chromosome"/>
</dbReference>
<evidence type="ECO:0000313" key="5">
    <source>
        <dbReference type="EMBL" id="APT88743.1"/>
    </source>
</evidence>
<evidence type="ECO:0000256" key="3">
    <source>
        <dbReference type="ARBA" id="ARBA00023002"/>
    </source>
</evidence>
<evidence type="ECO:0000313" key="6">
    <source>
        <dbReference type="Proteomes" id="UP000185434"/>
    </source>
</evidence>
<organism evidence="5 6">
    <name type="scientific">Corynebacterium frankenforstense DSM 45800</name>
    <dbReference type="NCBI Taxonomy" id="1437875"/>
    <lineage>
        <taxon>Bacteria</taxon>
        <taxon>Bacillati</taxon>
        <taxon>Actinomycetota</taxon>
        <taxon>Actinomycetes</taxon>
        <taxon>Mycobacteriales</taxon>
        <taxon>Corynebacteriaceae</taxon>
        <taxon>Corynebacterium</taxon>
    </lineage>
</organism>
<dbReference type="InterPro" id="IPR015590">
    <property type="entry name" value="Aldehyde_DH_dom"/>
</dbReference>
<dbReference type="STRING" id="1437875.CFRA_05230"/>
<evidence type="ECO:0000259" key="4">
    <source>
        <dbReference type="Pfam" id="PF00171"/>
    </source>
</evidence>
<keyword evidence="2" id="KW-0521">NADP</keyword>
<reference evidence="5 6" key="1">
    <citation type="submission" date="2014-08" db="EMBL/GenBank/DDBJ databases">
        <title>Complete genome sequence of Corynebacterium frankenforstense ST18(T) (=DSM 45800(T)), isolated from raw cow milk.</title>
        <authorList>
            <person name="Ruckert C."/>
            <person name="Albersmeier A."/>
            <person name="Winkler A."/>
            <person name="Lipski A."/>
            <person name="Kalinowski J."/>
        </authorList>
    </citation>
    <scope>NUCLEOTIDE SEQUENCE [LARGE SCALE GENOMIC DNA]</scope>
    <source>
        <strain evidence="5 6">ST18</strain>
    </source>
</reference>
<dbReference type="FunFam" id="3.40.605.10:FF:000012">
    <property type="entry name" value="NAD-dependent succinate-semialdehyde dehydrogenase"/>
    <property type="match status" value="1"/>
</dbReference>